<keyword evidence="2" id="KW-0805">Transcription regulation</keyword>
<evidence type="ECO:0000256" key="1">
    <source>
        <dbReference type="ARBA" id="ARBA00009437"/>
    </source>
</evidence>
<dbReference type="GO" id="GO:0005829">
    <property type="term" value="C:cytosol"/>
    <property type="evidence" value="ECO:0007669"/>
    <property type="project" value="TreeGrafter"/>
</dbReference>
<dbReference type="InterPro" id="IPR050950">
    <property type="entry name" value="HTH-type_LysR_regulators"/>
</dbReference>
<comment type="caution">
    <text evidence="6">The sequence shown here is derived from an EMBL/GenBank/DDBJ whole genome shotgun (WGS) entry which is preliminary data.</text>
</comment>
<dbReference type="SUPFAM" id="SSF53850">
    <property type="entry name" value="Periplasmic binding protein-like II"/>
    <property type="match status" value="1"/>
</dbReference>
<dbReference type="InterPro" id="IPR005119">
    <property type="entry name" value="LysR_subst-bd"/>
</dbReference>
<keyword evidence="3" id="KW-0238">DNA-binding</keyword>
<dbReference type="PROSITE" id="PS50931">
    <property type="entry name" value="HTH_LYSR"/>
    <property type="match status" value="1"/>
</dbReference>
<dbReference type="Pfam" id="PF03466">
    <property type="entry name" value="LysR_substrate"/>
    <property type="match status" value="1"/>
</dbReference>
<evidence type="ECO:0000259" key="5">
    <source>
        <dbReference type="PROSITE" id="PS50931"/>
    </source>
</evidence>
<dbReference type="CDD" id="cd05466">
    <property type="entry name" value="PBP2_LTTR_substrate"/>
    <property type="match status" value="1"/>
</dbReference>
<comment type="similarity">
    <text evidence="1">Belongs to the LysR transcriptional regulatory family.</text>
</comment>
<dbReference type="RefSeq" id="WP_058767709.1">
    <property type="nucleotide sequence ID" value="NZ_QRDL01000005.1"/>
</dbReference>
<evidence type="ECO:0000313" key="6">
    <source>
        <dbReference type="EMBL" id="RED01692.1"/>
    </source>
</evidence>
<keyword evidence="4" id="KW-0804">Transcription</keyword>
<dbReference type="PRINTS" id="PR00039">
    <property type="entry name" value="HTHLYSR"/>
</dbReference>
<dbReference type="InterPro" id="IPR000847">
    <property type="entry name" value="LysR_HTH_N"/>
</dbReference>
<dbReference type="Proteomes" id="UP000256988">
    <property type="component" value="Unassembled WGS sequence"/>
</dbReference>
<protein>
    <submittedName>
        <fullName evidence="6">LysR family transcriptional regulator</fullName>
    </submittedName>
</protein>
<dbReference type="Gene3D" id="3.40.190.290">
    <property type="match status" value="1"/>
</dbReference>
<dbReference type="EMBL" id="QRDL01000005">
    <property type="protein sequence ID" value="RED01692.1"/>
    <property type="molecule type" value="Genomic_DNA"/>
</dbReference>
<dbReference type="Gene3D" id="1.10.10.10">
    <property type="entry name" value="Winged helix-like DNA-binding domain superfamily/Winged helix DNA-binding domain"/>
    <property type="match status" value="1"/>
</dbReference>
<feature type="domain" description="HTH lysR-type" evidence="5">
    <location>
        <begin position="1"/>
        <end position="58"/>
    </location>
</feature>
<dbReference type="GO" id="GO:0003677">
    <property type="term" value="F:DNA binding"/>
    <property type="evidence" value="ECO:0007669"/>
    <property type="project" value="UniProtKB-KW"/>
</dbReference>
<evidence type="ECO:0000256" key="4">
    <source>
        <dbReference type="ARBA" id="ARBA00023163"/>
    </source>
</evidence>
<sequence>MELRHLRYFSALAETLNFTRAAHRTHVTQSTLSHQIKQLEDELGVQLFDRIGKRVVITEAGDHLLAQIAPALRQIDVAVNSLSTPAGSMVGHIRVGATYSFNARLVPQCIASFLAPNPGIRVTAEELSQAKIVERLLSGDLDLGIAYRPQENQELWFEPLYNEEMVLLVRSDHPLARRKRMRMVELHNVRMALLPKVFSTRQQLDECFRACGAEPLVVAEMNTVLPMIELIRQTDLAGIVGESATDMVEGLSVVALENPTPIRTPGLIWKRGGPDDSAIKQFAAVVRRATEAGIAANDSSLSR</sequence>
<organism evidence="6 7">
    <name type="scientific">Ectopseudomonas oleovorans</name>
    <name type="common">Pseudomonas oleovorans</name>
    <dbReference type="NCBI Taxonomy" id="301"/>
    <lineage>
        <taxon>Bacteria</taxon>
        <taxon>Pseudomonadati</taxon>
        <taxon>Pseudomonadota</taxon>
        <taxon>Gammaproteobacteria</taxon>
        <taxon>Pseudomonadales</taxon>
        <taxon>Pseudomonadaceae</taxon>
        <taxon>Ectopseudomonas</taxon>
    </lineage>
</organism>
<dbReference type="InterPro" id="IPR036390">
    <property type="entry name" value="WH_DNA-bd_sf"/>
</dbReference>
<evidence type="ECO:0000256" key="2">
    <source>
        <dbReference type="ARBA" id="ARBA00023015"/>
    </source>
</evidence>
<dbReference type="PANTHER" id="PTHR30419">
    <property type="entry name" value="HTH-TYPE TRANSCRIPTIONAL REGULATOR YBHD"/>
    <property type="match status" value="1"/>
</dbReference>
<reference evidence="6 7" key="1">
    <citation type="submission" date="2018-07" db="EMBL/GenBank/DDBJ databases">
        <title>Genome sequencing of rice bacterial endophytes.</title>
        <authorList>
            <person name="Venturi V."/>
        </authorList>
    </citation>
    <scope>NUCLEOTIDE SEQUENCE [LARGE SCALE GENOMIC DNA]</scope>
    <source>
        <strain evidence="6 7">AG1002</strain>
    </source>
</reference>
<proteinExistence type="inferred from homology"/>
<dbReference type="InterPro" id="IPR036388">
    <property type="entry name" value="WH-like_DNA-bd_sf"/>
</dbReference>
<evidence type="ECO:0000313" key="7">
    <source>
        <dbReference type="Proteomes" id="UP000256988"/>
    </source>
</evidence>
<dbReference type="Pfam" id="PF00126">
    <property type="entry name" value="HTH_1"/>
    <property type="match status" value="1"/>
</dbReference>
<dbReference type="GO" id="GO:0003700">
    <property type="term" value="F:DNA-binding transcription factor activity"/>
    <property type="evidence" value="ECO:0007669"/>
    <property type="project" value="InterPro"/>
</dbReference>
<gene>
    <name evidence="6" type="ORF">DFO60_3310</name>
</gene>
<name>A0A3D9EF95_ECTOL</name>
<dbReference type="SUPFAM" id="SSF46785">
    <property type="entry name" value="Winged helix' DNA-binding domain"/>
    <property type="match status" value="1"/>
</dbReference>
<accession>A0A3D9EF95</accession>
<evidence type="ECO:0000256" key="3">
    <source>
        <dbReference type="ARBA" id="ARBA00023125"/>
    </source>
</evidence>
<dbReference type="FunFam" id="1.10.10.10:FF:000001">
    <property type="entry name" value="LysR family transcriptional regulator"/>
    <property type="match status" value="1"/>
</dbReference>
<dbReference type="AlphaFoldDB" id="A0A3D9EF95"/>